<dbReference type="InterPro" id="IPR027390">
    <property type="entry name" value="Endoglucanase_F_dom3"/>
</dbReference>
<dbReference type="InterPro" id="IPR012341">
    <property type="entry name" value="6hp_glycosidase-like_sf"/>
</dbReference>
<dbReference type="Pfam" id="PF02011">
    <property type="entry name" value="Glyco_hydro_48"/>
    <property type="match status" value="1"/>
</dbReference>
<dbReference type="SUPFAM" id="SSF48208">
    <property type="entry name" value="Six-hairpin glycosidases"/>
    <property type="match status" value="1"/>
</dbReference>
<evidence type="ECO:0000256" key="4">
    <source>
        <dbReference type="ARBA" id="ARBA00023277"/>
    </source>
</evidence>
<keyword evidence="4" id="KW-0119">Carbohydrate metabolism</keyword>
<evidence type="ECO:0000256" key="1">
    <source>
        <dbReference type="ARBA" id="ARBA00022729"/>
    </source>
</evidence>
<dbReference type="InterPro" id="IPR008965">
    <property type="entry name" value="CBM2/CBM3_carb-bd_dom_sf"/>
</dbReference>
<accession>A0ABT0J8D8</accession>
<dbReference type="InterPro" id="IPR006311">
    <property type="entry name" value="TAT_signal"/>
</dbReference>
<evidence type="ECO:0000256" key="7">
    <source>
        <dbReference type="SAM" id="MobiDB-lite"/>
    </source>
</evidence>
<dbReference type="PRINTS" id="PR00844">
    <property type="entry name" value="GLHYDRLASE48"/>
</dbReference>
<evidence type="ECO:0000259" key="8">
    <source>
        <dbReference type="PROSITE" id="PS50853"/>
    </source>
</evidence>
<dbReference type="PROSITE" id="PS51318">
    <property type="entry name" value="TAT"/>
    <property type="match status" value="1"/>
</dbReference>
<dbReference type="InterPro" id="IPR023309">
    <property type="entry name" value="Endo-1-4-beta-glucanase_dom2"/>
</dbReference>
<dbReference type="Gene3D" id="2.60.40.290">
    <property type="match status" value="1"/>
</dbReference>
<evidence type="ECO:0000256" key="6">
    <source>
        <dbReference type="ARBA" id="ARBA00023326"/>
    </source>
</evidence>
<dbReference type="PROSITE" id="PS00561">
    <property type="entry name" value="CBM2_A"/>
    <property type="match status" value="1"/>
</dbReference>
<dbReference type="SUPFAM" id="SSF49265">
    <property type="entry name" value="Fibronectin type III"/>
    <property type="match status" value="1"/>
</dbReference>
<proteinExistence type="predicted"/>
<keyword evidence="3" id="KW-0136">Cellulose degradation</keyword>
<dbReference type="InterPro" id="IPR008928">
    <property type="entry name" value="6-hairpin_glycosidase_sf"/>
</dbReference>
<protein>
    <submittedName>
        <fullName evidence="10">Cellulose binding domain-containing protein</fullName>
    </submittedName>
</protein>
<dbReference type="InterPro" id="IPR018366">
    <property type="entry name" value="CBM2_CS"/>
</dbReference>
<keyword evidence="5" id="KW-0326">Glycosidase</keyword>
<dbReference type="InterPro" id="IPR012291">
    <property type="entry name" value="CBM2_carb-bd_dom_sf"/>
</dbReference>
<dbReference type="InterPro" id="IPR001919">
    <property type="entry name" value="CBD2"/>
</dbReference>
<dbReference type="InterPro" id="IPR003961">
    <property type="entry name" value="FN3_dom"/>
</dbReference>
<dbReference type="PROSITE" id="PS50853">
    <property type="entry name" value="FN3"/>
    <property type="match status" value="1"/>
</dbReference>
<dbReference type="InterPro" id="IPR036116">
    <property type="entry name" value="FN3_sf"/>
</dbReference>
<keyword evidence="6" id="KW-0624">Polysaccharide degradation</keyword>
<keyword evidence="1" id="KW-0732">Signal</keyword>
<dbReference type="InterPro" id="IPR000556">
    <property type="entry name" value="Glyco_hydro_48F"/>
</dbReference>
<dbReference type="Pfam" id="PF00041">
    <property type="entry name" value="fn3"/>
    <property type="match status" value="1"/>
</dbReference>
<evidence type="ECO:0000313" key="10">
    <source>
        <dbReference type="EMBL" id="MCK9795740.1"/>
    </source>
</evidence>
<evidence type="ECO:0000256" key="3">
    <source>
        <dbReference type="ARBA" id="ARBA00023001"/>
    </source>
</evidence>
<feature type="domain" description="CBM2" evidence="9">
    <location>
        <begin position="819"/>
        <end position="913"/>
    </location>
</feature>
<dbReference type="SMART" id="SM00060">
    <property type="entry name" value="FN3"/>
    <property type="match status" value="1"/>
</dbReference>
<comment type="caution">
    <text evidence="10">The sequence shown here is derived from an EMBL/GenBank/DDBJ whole genome shotgun (WGS) entry which is preliminary data.</text>
</comment>
<evidence type="ECO:0000256" key="5">
    <source>
        <dbReference type="ARBA" id="ARBA00023295"/>
    </source>
</evidence>
<dbReference type="Gene3D" id="4.10.870.10">
    <property type="entry name" value="Endo-1,4-beta-glucanase f. Domain 3"/>
    <property type="match status" value="1"/>
</dbReference>
<dbReference type="Gene3D" id="2.170.160.10">
    <property type="entry name" value="Endo-1,4-beta-glucanase f. Domain 2"/>
    <property type="match status" value="1"/>
</dbReference>
<dbReference type="CDD" id="cd00063">
    <property type="entry name" value="FN3"/>
    <property type="match status" value="1"/>
</dbReference>
<feature type="region of interest" description="Disordered" evidence="7">
    <location>
        <begin position="721"/>
        <end position="744"/>
    </location>
</feature>
<keyword evidence="2" id="KW-0378">Hydrolase</keyword>
<dbReference type="PROSITE" id="PS51173">
    <property type="entry name" value="CBM2"/>
    <property type="match status" value="1"/>
</dbReference>
<gene>
    <name evidence="10" type="ORF">M1843_18500</name>
</gene>
<dbReference type="Gene3D" id="1.50.10.10">
    <property type="match status" value="1"/>
</dbReference>
<evidence type="ECO:0000259" key="9">
    <source>
        <dbReference type="PROSITE" id="PS51173"/>
    </source>
</evidence>
<sequence>MTRTPSPAPRPYRPPWSPSSPDGPGRARRAAAAGVALAALATVAALGPSASALGAAGPAPAATTTERSTAERTVLVDGEYTQRFLELYDKIHDPAHGYFSPQGIPYHAVETLMVEAPDYGHETTSEAYSFWLWLETSYGQVTGDWEPFNHAWDTLEQYMIPTTENQPTNAAYDPAKPATYAPEFDHPSLYPSQLDTGVSVGRDPIGAELESTYGTPEVYGMHWLADVDNVYGFGAAPGSSELLGPDHEGTSYINTFQRGPQESVWETIPQPSMDDFSYGGENGYLDLFTGDASYATQWKYTNAPDADARAVEAAYWANKFAAEQGQPEAVAETVGKASKMGDYLRYALFDKYFKTPGCESTSCAAGTGRDSAHYLLSWYYAWGGALDTASPWAWRIGSSHAHFGYQNPMAAWALSNDPALEPASPTASDDWDASLDRQLELFQWLQAPEGGIAGGSTNSWEGHYADRPDDVATFYGMAYQEAPVYHDPPSNSWMGMQGWGVERIAQLYEETGDERAGAVLDKWVPWVIDHITVSEDSWQIPSNLAWSGQPDDWDPASPGDNAGLSVEVTSYGQDVGVAGALARSLMYYAAGGEGAVHDQAQQVAHDLLDAIWTQNSDALGVATVETRADFGRFDDVLSTPDGDGVFVPEGWTGTMPNGDVIEEGASFLDLRSFYTDDPQWSKVQAHLDGGPAPEFTYHRFWAQTAVATALADYDRLFGDTAPPDDTTAPSVPQDVAASADGTTVEVTWSPSTDDTRVTGYQVSRDGEDVGSVSGTVTSFTDEGLAENTRYSYTVTARDAAGNVSAASAPAQVTTGEGGGQPPAGACTAVYSTANSWAGGYQGQILVTAGADGAPGWEVTAPAGLSTTNLWGGTLSGGVITGQSWNADLAPGATATVGFVADGTPPTDGELACG</sequence>
<dbReference type="SMART" id="SM00637">
    <property type="entry name" value="CBD_II"/>
    <property type="match status" value="1"/>
</dbReference>
<organism evidence="10 11">
    <name type="scientific">Isoptericola peretonis</name>
    <dbReference type="NCBI Taxonomy" id="2918523"/>
    <lineage>
        <taxon>Bacteria</taxon>
        <taxon>Bacillati</taxon>
        <taxon>Actinomycetota</taxon>
        <taxon>Actinomycetes</taxon>
        <taxon>Micrococcales</taxon>
        <taxon>Promicromonosporaceae</taxon>
        <taxon>Isoptericola</taxon>
    </lineage>
</organism>
<dbReference type="Pfam" id="PF00553">
    <property type="entry name" value="CBM_2"/>
    <property type="match status" value="1"/>
</dbReference>
<evidence type="ECO:0000256" key="2">
    <source>
        <dbReference type="ARBA" id="ARBA00022801"/>
    </source>
</evidence>
<dbReference type="InterPro" id="IPR013783">
    <property type="entry name" value="Ig-like_fold"/>
</dbReference>
<evidence type="ECO:0000313" key="11">
    <source>
        <dbReference type="Proteomes" id="UP001651050"/>
    </source>
</evidence>
<dbReference type="Proteomes" id="UP001651050">
    <property type="component" value="Unassembled WGS sequence"/>
</dbReference>
<feature type="domain" description="Fibronectin type-III" evidence="8">
    <location>
        <begin position="728"/>
        <end position="817"/>
    </location>
</feature>
<name>A0ABT0J8D8_9MICO</name>
<dbReference type="SUPFAM" id="SSF49384">
    <property type="entry name" value="Carbohydrate-binding domain"/>
    <property type="match status" value="1"/>
</dbReference>
<dbReference type="Gene3D" id="2.60.40.10">
    <property type="entry name" value="Immunoglobulins"/>
    <property type="match status" value="1"/>
</dbReference>
<feature type="region of interest" description="Disordered" evidence="7">
    <location>
        <begin position="1"/>
        <end position="29"/>
    </location>
</feature>
<dbReference type="EMBL" id="JALQCY010000006">
    <property type="protein sequence ID" value="MCK9795740.1"/>
    <property type="molecule type" value="Genomic_DNA"/>
</dbReference>
<keyword evidence="11" id="KW-1185">Reference proteome</keyword>
<dbReference type="RefSeq" id="WP_416345587.1">
    <property type="nucleotide sequence ID" value="NZ_JALQCY010000006.1"/>
</dbReference>
<feature type="compositionally biased region" description="Pro residues" evidence="7">
    <location>
        <begin position="1"/>
        <end position="18"/>
    </location>
</feature>
<reference evidence="10 11" key="1">
    <citation type="submission" date="2022-02" db="EMBL/GenBank/DDBJ databases">
        <title>The car tank lid bacteriome: a reservoir of bacteria with potential in bioremediation of fuel.</title>
        <authorList>
            <person name="Vidal-Verdu A."/>
            <person name="Gomez-Martinez D."/>
            <person name="Latorre-Perez A."/>
            <person name="Pereto J."/>
            <person name="Porcar M."/>
        </authorList>
    </citation>
    <scope>NUCLEOTIDE SEQUENCE [LARGE SCALE GENOMIC DNA]</scope>
    <source>
        <strain evidence="10 11">4D.3</strain>
    </source>
</reference>